<evidence type="ECO:0000313" key="2">
    <source>
        <dbReference type="Proteomes" id="UP001580430"/>
    </source>
</evidence>
<dbReference type="RefSeq" id="WP_375520341.1">
    <property type="nucleotide sequence ID" value="NZ_JBHIRY010000010.1"/>
</dbReference>
<name>A0ABV5C0Z0_9BACL</name>
<keyword evidence="2" id="KW-1185">Reference proteome</keyword>
<dbReference type="EMBL" id="JBHIRY010000010">
    <property type="protein sequence ID" value="MFB5761196.1"/>
    <property type="molecule type" value="Genomic_DNA"/>
</dbReference>
<sequence length="63" mass="7188">MDKEMRDFIGSARAVRRLSDCICLEHGLSVISNPKLHSKGKFKHYGEWLGGNKPQTFQEKLKA</sequence>
<protein>
    <submittedName>
        <fullName evidence="1">Uncharacterized protein</fullName>
    </submittedName>
</protein>
<dbReference type="Proteomes" id="UP001580430">
    <property type="component" value="Unassembled WGS sequence"/>
</dbReference>
<organism evidence="1 2">
    <name type="scientific">Paenibacillus medicaginis</name>
    <dbReference type="NCBI Taxonomy" id="1470560"/>
    <lineage>
        <taxon>Bacteria</taxon>
        <taxon>Bacillati</taxon>
        <taxon>Bacillota</taxon>
        <taxon>Bacilli</taxon>
        <taxon>Bacillales</taxon>
        <taxon>Paenibacillaceae</taxon>
        <taxon>Paenibacillus</taxon>
    </lineage>
</organism>
<proteinExistence type="predicted"/>
<comment type="caution">
    <text evidence="1">The sequence shown here is derived from an EMBL/GenBank/DDBJ whole genome shotgun (WGS) entry which is preliminary data.</text>
</comment>
<gene>
    <name evidence="1" type="ORF">ACE5LO_12415</name>
</gene>
<evidence type="ECO:0000313" key="1">
    <source>
        <dbReference type="EMBL" id="MFB5761196.1"/>
    </source>
</evidence>
<accession>A0ABV5C0Z0</accession>
<reference evidence="1 2" key="1">
    <citation type="submission" date="2024-09" db="EMBL/GenBank/DDBJ databases">
        <title>Paenibacillus zeirhizospherea sp. nov., isolated from surface of the maize (Zea mays) roots in a horticulture field, Hungary.</title>
        <authorList>
            <person name="Marton D."/>
            <person name="Farkas M."/>
            <person name="Bedics A."/>
            <person name="Toth E."/>
            <person name="Tancsics A."/>
            <person name="Boka K."/>
            <person name="Marati G."/>
            <person name="Kriszt B."/>
            <person name="Cserhati M."/>
        </authorList>
    </citation>
    <scope>NUCLEOTIDE SEQUENCE [LARGE SCALE GENOMIC DNA]</scope>
    <source>
        <strain evidence="1 2">JCM 18446</strain>
    </source>
</reference>